<dbReference type="AlphaFoldDB" id="A0A444MHS7"/>
<feature type="region of interest" description="Disordered" evidence="1">
    <location>
        <begin position="497"/>
        <end position="520"/>
    </location>
</feature>
<proteinExistence type="predicted"/>
<evidence type="ECO:0000313" key="2">
    <source>
        <dbReference type="EMBL" id="RWY47102.1"/>
    </source>
</evidence>
<gene>
    <name evidence="2" type="ORF">EPL05_22590</name>
</gene>
<evidence type="ECO:0000313" key="3">
    <source>
        <dbReference type="Proteomes" id="UP000286701"/>
    </source>
</evidence>
<dbReference type="SUPFAM" id="SSF48452">
    <property type="entry name" value="TPR-like"/>
    <property type="match status" value="1"/>
</dbReference>
<dbReference type="SMART" id="SM00028">
    <property type="entry name" value="TPR"/>
    <property type="match status" value="3"/>
</dbReference>
<keyword evidence="3" id="KW-1185">Reference proteome</keyword>
<name>A0A444MHS7_9SPHI</name>
<accession>A0A444MHS7</accession>
<evidence type="ECO:0000256" key="1">
    <source>
        <dbReference type="SAM" id="MobiDB-lite"/>
    </source>
</evidence>
<dbReference type="InterPro" id="IPR011990">
    <property type="entry name" value="TPR-like_helical_dom_sf"/>
</dbReference>
<dbReference type="InterPro" id="IPR019734">
    <property type="entry name" value="TPR_rpt"/>
</dbReference>
<dbReference type="PROSITE" id="PS51257">
    <property type="entry name" value="PROKAR_LIPOPROTEIN"/>
    <property type="match status" value="1"/>
</dbReference>
<feature type="compositionally biased region" description="Polar residues" evidence="1">
    <location>
        <begin position="497"/>
        <end position="511"/>
    </location>
</feature>
<dbReference type="Pfam" id="PF13174">
    <property type="entry name" value="TPR_6"/>
    <property type="match status" value="1"/>
</dbReference>
<dbReference type="EMBL" id="SBIW01000029">
    <property type="protein sequence ID" value="RWY47102.1"/>
    <property type="molecule type" value="Genomic_DNA"/>
</dbReference>
<dbReference type="OrthoDB" id="1522549at2"/>
<sequence>MRRNSNLFLQKQFKPALFVLVLLIAGCSLEKKSALNRGLQNLTAHYNILFNAKEILKEKEEGYAAGFVDNYSELLSVYQDTAAAGAAPDKDLEAAKAKANTIIAVKEQSHYIPDAYLVLGKANYLAANYFDAVEYFNYVVLTGLPKQTEIKQEALVWKGRALLFLHKDAEAKQIIDSAIQNINPKKSITADVYAAKLQYDINTGEYTDAEAMAKEAIKYGGSNLQRMRWTFILGQLQELNGKPTDAVISYARVAKSNVTFDMAFNADLNRIRIEDTQNGVNISRLARLRALLKNQNNAEFTDQVYYQIAQLQYADNNIDDAIKSYKRSANYSTVNQNQKGLSYLRLADIYFKNKADYTLAKTYYDSTLTALSRNYPGYITIQKKAENLQLLTDNLKVIAREDTLQMLAALDEPSRAKRLDIMAKRQEIKKQAAAAVNIGSPDAIDDPFGDTPSPVASVPNGGNFYFYNTNAVSQGFSDFKRVWGNRKLEDNWRRSNRSGSDLTTNTLNTAKNVDDNALPDSLHRNPSKVDANSFKQDLIQNLPLTAPLMLQSNARRYDAYLAIANFYRDVLDDKKEAAAAYETVLSLFPNNDNKAAIYYNLYRLYSESNVALSEKYKALVLKEYPETAFAKTILDPDYGKRLNDEDTGFSALYNQVYDLYAAKKYPPVISSADGLLKTYPNNKYASQLEYLKAFAGGHQEKLDPFKADLQQIIAKYPDDQLITPLVKQHLTYIDVNQTDLAARSIVITDRDIADGTFSIPIVYQQQTEYRVPYTGGPIVIVPDVRKPEKKPVPAVTKQPLPALAKQQETTPPVVAQQPVKEPEVVQTKPEPVTQTQPEVTQAAPPVQAPVAVVTPPMVKKPSIFNLRDSSNYYFVVAVNSGTTNLASSRFGIGQFNRVQYQGSPINHNLKNAGADNQLIYVGRFLNLENVKDYARRIVPLLPDIIKAPKDKYSFFIITKENLDKLADGKTLDSYIEYYQQNY</sequence>
<organism evidence="2 3">
    <name type="scientific">Mucilaginibacter gilvus</name>
    <dbReference type="NCBI Taxonomy" id="2305909"/>
    <lineage>
        <taxon>Bacteria</taxon>
        <taxon>Pseudomonadati</taxon>
        <taxon>Bacteroidota</taxon>
        <taxon>Sphingobacteriia</taxon>
        <taxon>Sphingobacteriales</taxon>
        <taxon>Sphingobacteriaceae</taxon>
        <taxon>Mucilaginibacter</taxon>
    </lineage>
</organism>
<dbReference type="Gene3D" id="1.25.40.10">
    <property type="entry name" value="Tetratricopeptide repeat domain"/>
    <property type="match status" value="4"/>
</dbReference>
<comment type="caution">
    <text evidence="2">The sequence shown here is derived from an EMBL/GenBank/DDBJ whole genome shotgun (WGS) entry which is preliminary data.</text>
</comment>
<reference evidence="2 3" key="1">
    <citation type="submission" date="2019-01" db="EMBL/GenBank/DDBJ databases">
        <title>Mucilaginibacter antarcticum sp. nov., isolated from antarctic soil.</title>
        <authorList>
            <person name="Yan Y.-Q."/>
            <person name="Du Z.-J."/>
        </authorList>
    </citation>
    <scope>NUCLEOTIDE SEQUENCE [LARGE SCALE GENOMIC DNA]</scope>
    <source>
        <strain evidence="2 3">F01003</strain>
    </source>
</reference>
<protein>
    <submittedName>
        <fullName evidence="2">Tetratricopeptide repeat protein</fullName>
    </submittedName>
</protein>
<dbReference type="RefSeq" id="WP_128536259.1">
    <property type="nucleotide sequence ID" value="NZ_SBIW01000029.1"/>
</dbReference>
<feature type="region of interest" description="Disordered" evidence="1">
    <location>
        <begin position="805"/>
        <end position="843"/>
    </location>
</feature>
<dbReference type="Proteomes" id="UP000286701">
    <property type="component" value="Unassembled WGS sequence"/>
</dbReference>